<gene>
    <name evidence="1" type="ORF">LCGC14_1704620</name>
</gene>
<proteinExistence type="predicted"/>
<feature type="non-terminal residue" evidence="1">
    <location>
        <position position="281"/>
    </location>
</feature>
<dbReference type="EMBL" id="LAZR01015112">
    <property type="protein sequence ID" value="KKM14591.1"/>
    <property type="molecule type" value="Genomic_DNA"/>
</dbReference>
<sequence>MPDTKEDMTPAVPAQYVNSLLEELKNETRGLHIKMNEIELLRHYEDPIQLPTGETPSGLEVRIGATAELIENIKASLTANEPNVVIQALRSGDTAEDNSSNRESFWGALLKGINRPVPVLAELVDAQAGLGLGIMKAAFYPWPKKERKRLKGEDDKTFRDRLKALKKKWGPPFRVITIHPLTFYFRLGPGNEITESIEHSWKSKRDVYPAYGFDTDAELNAYDQTLNSEIAEAVAATPGQPDQEIRPFPSGTSSESMVLVTEYRRERMPNSQGVYQVYINK</sequence>
<reference evidence="1" key="1">
    <citation type="journal article" date="2015" name="Nature">
        <title>Complex archaea that bridge the gap between prokaryotes and eukaryotes.</title>
        <authorList>
            <person name="Spang A."/>
            <person name="Saw J.H."/>
            <person name="Jorgensen S.L."/>
            <person name="Zaremba-Niedzwiedzka K."/>
            <person name="Martijn J."/>
            <person name="Lind A.E."/>
            <person name="van Eijk R."/>
            <person name="Schleper C."/>
            <person name="Guy L."/>
            <person name="Ettema T.J."/>
        </authorList>
    </citation>
    <scope>NUCLEOTIDE SEQUENCE</scope>
</reference>
<comment type="caution">
    <text evidence="1">The sequence shown here is derived from an EMBL/GenBank/DDBJ whole genome shotgun (WGS) entry which is preliminary data.</text>
</comment>
<organism evidence="1">
    <name type="scientific">marine sediment metagenome</name>
    <dbReference type="NCBI Taxonomy" id="412755"/>
    <lineage>
        <taxon>unclassified sequences</taxon>
        <taxon>metagenomes</taxon>
        <taxon>ecological metagenomes</taxon>
    </lineage>
</organism>
<dbReference type="AlphaFoldDB" id="A0A0F9HGN1"/>
<evidence type="ECO:0000313" key="1">
    <source>
        <dbReference type="EMBL" id="KKM14591.1"/>
    </source>
</evidence>
<name>A0A0F9HGN1_9ZZZZ</name>
<accession>A0A0F9HGN1</accession>
<protein>
    <submittedName>
        <fullName evidence="1">Uncharacterized protein</fullName>
    </submittedName>
</protein>